<keyword evidence="1" id="KW-0479">Metal-binding</keyword>
<evidence type="ECO:0000259" key="4">
    <source>
        <dbReference type="PROSITE" id="PS51379"/>
    </source>
</evidence>
<gene>
    <name evidence="5" type="primary">asrA_1</name>
    <name evidence="6" type="synonym">asrA_2</name>
    <name evidence="6" type="ORF">CLCOS_28620</name>
    <name evidence="5" type="ORF">WX73_01144</name>
</gene>
<evidence type="ECO:0000256" key="1">
    <source>
        <dbReference type="ARBA" id="ARBA00022723"/>
    </source>
</evidence>
<dbReference type="InterPro" id="IPR014259">
    <property type="entry name" value="Sulphite_reductase_A"/>
</dbReference>
<dbReference type="PROSITE" id="PS00198">
    <property type="entry name" value="4FE4S_FER_1"/>
    <property type="match status" value="1"/>
</dbReference>
<dbReference type="GO" id="GO:0051536">
    <property type="term" value="F:iron-sulfur cluster binding"/>
    <property type="evidence" value="ECO:0007669"/>
    <property type="project" value="UniProtKB-KW"/>
</dbReference>
<dbReference type="GO" id="GO:0046872">
    <property type="term" value="F:metal ion binding"/>
    <property type="evidence" value="ECO:0007669"/>
    <property type="project" value="UniProtKB-KW"/>
</dbReference>
<organism evidence="5 7">
    <name type="scientific">Clostridium coskatii</name>
    <dbReference type="NCBI Taxonomy" id="1705578"/>
    <lineage>
        <taxon>Bacteria</taxon>
        <taxon>Bacillati</taxon>
        <taxon>Bacillota</taxon>
        <taxon>Clostridia</taxon>
        <taxon>Eubacteriales</taxon>
        <taxon>Clostridiaceae</taxon>
        <taxon>Clostridium</taxon>
    </lineage>
</organism>
<dbReference type="PANTHER" id="PTHR40447:SF1">
    <property type="entry name" value="ANAEROBIC SULFITE REDUCTASE SUBUNIT A"/>
    <property type="match status" value="1"/>
</dbReference>
<dbReference type="InterPro" id="IPR017896">
    <property type="entry name" value="4Fe4S_Fe-S-bd"/>
</dbReference>
<evidence type="ECO:0000313" key="6">
    <source>
        <dbReference type="EMBL" id="OBR92625.1"/>
    </source>
</evidence>
<dbReference type="EMBL" id="LROR01000056">
    <property type="protein sequence ID" value="OBR92625.1"/>
    <property type="molecule type" value="Genomic_DNA"/>
</dbReference>
<reference evidence="5 7" key="1">
    <citation type="journal article" date="2015" name="Biotechnol. Bioeng.">
        <title>Genome sequence and phenotypic characterization of Caulobacter segnis.</title>
        <authorList>
            <person name="Patel S."/>
            <person name="Fletcher B."/>
            <person name="Scott D.C."/>
            <person name="Ely B."/>
        </authorList>
    </citation>
    <scope>NUCLEOTIDE SEQUENCE [LARGE SCALE GENOMIC DNA]</scope>
    <source>
        <strain evidence="5 7">PS02</strain>
    </source>
</reference>
<dbReference type="PANTHER" id="PTHR40447">
    <property type="entry name" value="ANAEROBIC SULFITE REDUCTASE SUBUNIT A"/>
    <property type="match status" value="1"/>
</dbReference>
<feature type="domain" description="4Fe-4S ferredoxin-type" evidence="4">
    <location>
        <begin position="210"/>
        <end position="242"/>
    </location>
</feature>
<dbReference type="InterPro" id="IPR017900">
    <property type="entry name" value="4Fe4S_Fe_S_CS"/>
</dbReference>
<dbReference type="AlphaFoldDB" id="A0A166SDI9"/>
<dbReference type="RefSeq" id="WP_063601677.1">
    <property type="nucleotide sequence ID" value="NZ_LITQ01000022.1"/>
</dbReference>
<sequence length="333" mass="38685">MGFEISNVEFDNFLKKLQEEYKIYAPVKLKGKGRFSDTDVVRYAEINTIEEIIFDEKSNFSPKEVMLPITKTLFYFTEDSVIEPKVDDKKILIFLRSCDINAVRRVDEIYLRNGVEDPYYKKVRDKVKFALMECEHSFENCFCVSMGSNKTENYDLFVKHKDGKVSVKCKDESLKNYFDGMTECNVEPNFVTENDVKVKIPENMDVSVFNAPLWEEYSSRCISCGRCNLVCGTCTCFNMQDIFYKDNKNVGERRRVLTSCQIDGYTDIAGGHSFRQDKGQRMRFKVMHKVYDFKKRFGYNMCVGCGRCDDACPEYISFSNCVNKLNDTVGEVK</sequence>
<dbReference type="Pfam" id="PF17179">
    <property type="entry name" value="Fer4_22"/>
    <property type="match status" value="1"/>
</dbReference>
<keyword evidence="8" id="KW-1185">Reference proteome</keyword>
<proteinExistence type="predicted"/>
<comment type="caution">
    <text evidence="5">The sequence shown here is derived from an EMBL/GenBank/DDBJ whole genome shotgun (WGS) entry which is preliminary data.</text>
</comment>
<evidence type="ECO:0000313" key="8">
    <source>
        <dbReference type="Proteomes" id="UP000093694"/>
    </source>
</evidence>
<keyword evidence="2" id="KW-0408">Iron</keyword>
<dbReference type="NCBIfam" id="TIGR02910">
    <property type="entry name" value="sulfite_red_A"/>
    <property type="match status" value="1"/>
</dbReference>
<dbReference type="SUPFAM" id="SSF46548">
    <property type="entry name" value="alpha-helical ferredoxin"/>
    <property type="match status" value="1"/>
</dbReference>
<dbReference type="PATRIC" id="fig|1705578.3.peg.1539"/>
<dbReference type="Proteomes" id="UP000077384">
    <property type="component" value="Unassembled WGS sequence"/>
</dbReference>
<evidence type="ECO:0000313" key="5">
    <source>
        <dbReference type="EMBL" id="OAA92031.1"/>
    </source>
</evidence>
<evidence type="ECO:0000313" key="7">
    <source>
        <dbReference type="Proteomes" id="UP000077384"/>
    </source>
</evidence>
<evidence type="ECO:0000256" key="3">
    <source>
        <dbReference type="ARBA" id="ARBA00023014"/>
    </source>
</evidence>
<protein>
    <submittedName>
        <fullName evidence="5">Anaerobic sulfite reductase subunit A</fullName>
    </submittedName>
</protein>
<keyword evidence="3" id="KW-0411">Iron-sulfur</keyword>
<dbReference type="EMBL" id="LITQ01000022">
    <property type="protein sequence ID" value="OAA92031.1"/>
    <property type="molecule type" value="Genomic_DNA"/>
</dbReference>
<accession>A0A166SDI9</accession>
<feature type="domain" description="4Fe-4S ferredoxin-type" evidence="4">
    <location>
        <begin position="293"/>
        <end position="321"/>
    </location>
</feature>
<dbReference type="PROSITE" id="PS51379">
    <property type="entry name" value="4FE4S_FER_2"/>
    <property type="match status" value="2"/>
</dbReference>
<evidence type="ECO:0000256" key="2">
    <source>
        <dbReference type="ARBA" id="ARBA00023004"/>
    </source>
</evidence>
<name>A0A166SDI9_9CLOT</name>
<dbReference type="Proteomes" id="UP000093694">
    <property type="component" value="Unassembled WGS sequence"/>
</dbReference>
<reference evidence="6 8" key="2">
    <citation type="journal article" date="2016" name="Front. Microbiol.">
        <title>Industrial Acetogenic Biocatalysts: A Comparative Metabolic and Genomic Analysis.</title>
        <authorList>
            <person name="Bengelsdorf F."/>
            <person name="Poehlein A."/>
            <person name="Sonja S."/>
            <person name="Erz C."/>
            <person name="Hummel T."/>
            <person name="Hoffmeister S."/>
            <person name="Daniel R."/>
            <person name="Durre P."/>
        </authorList>
    </citation>
    <scope>NUCLEOTIDE SEQUENCE [LARGE SCALE GENOMIC DNA]</scope>
    <source>
        <strain evidence="6 8">PTA-10522</strain>
    </source>
</reference>